<keyword evidence="1" id="KW-0812">Transmembrane</keyword>
<evidence type="ECO:0000256" key="1">
    <source>
        <dbReference type="SAM" id="Phobius"/>
    </source>
</evidence>
<accession>A0ABP5JG31</accession>
<dbReference type="Proteomes" id="UP001500575">
    <property type="component" value="Unassembled WGS sequence"/>
</dbReference>
<name>A0ABP5JG31_9ACTN</name>
<gene>
    <name evidence="2" type="ORF">GCM10009843_08650</name>
</gene>
<feature type="transmembrane region" description="Helical" evidence="1">
    <location>
        <begin position="53"/>
        <end position="73"/>
    </location>
</feature>
<dbReference type="Pfam" id="PF09534">
    <property type="entry name" value="Trp_oprn_chp"/>
    <property type="match status" value="1"/>
</dbReference>
<dbReference type="EMBL" id="BAAAQQ010000002">
    <property type="protein sequence ID" value="GAA2117547.1"/>
    <property type="molecule type" value="Genomic_DNA"/>
</dbReference>
<proteinExistence type="predicted"/>
<comment type="caution">
    <text evidence="2">The sequence shown here is derived from an EMBL/GenBank/DDBJ whole genome shotgun (WGS) entry which is preliminary data.</text>
</comment>
<dbReference type="InterPro" id="IPR019051">
    <property type="entry name" value="Trp_biosyn_TM_oprn/chp"/>
</dbReference>
<evidence type="ECO:0000313" key="2">
    <source>
        <dbReference type="EMBL" id="GAA2117547.1"/>
    </source>
</evidence>
<reference evidence="3" key="1">
    <citation type="journal article" date="2019" name="Int. J. Syst. Evol. Microbiol.">
        <title>The Global Catalogue of Microorganisms (GCM) 10K type strain sequencing project: providing services to taxonomists for standard genome sequencing and annotation.</title>
        <authorList>
            <consortium name="The Broad Institute Genomics Platform"/>
            <consortium name="The Broad Institute Genome Sequencing Center for Infectious Disease"/>
            <person name="Wu L."/>
            <person name="Ma J."/>
        </authorList>
    </citation>
    <scope>NUCLEOTIDE SEQUENCE [LARGE SCALE GENOMIC DNA]</scope>
    <source>
        <strain evidence="3">JCM 16021</strain>
    </source>
</reference>
<keyword evidence="1" id="KW-1133">Transmembrane helix</keyword>
<keyword evidence="3" id="KW-1185">Reference proteome</keyword>
<feature type="transmembrane region" description="Helical" evidence="1">
    <location>
        <begin position="80"/>
        <end position="100"/>
    </location>
</feature>
<organism evidence="2 3">
    <name type="scientific">Nocardioides bigeumensis</name>
    <dbReference type="NCBI Taxonomy" id="433657"/>
    <lineage>
        <taxon>Bacteria</taxon>
        <taxon>Bacillati</taxon>
        <taxon>Actinomycetota</taxon>
        <taxon>Actinomycetes</taxon>
        <taxon>Propionibacteriales</taxon>
        <taxon>Nocardioidaceae</taxon>
        <taxon>Nocardioides</taxon>
    </lineage>
</organism>
<protein>
    <recommendedName>
        <fullName evidence="4">Membrane protein (TIGR02234 family)</fullName>
    </recommendedName>
</protein>
<evidence type="ECO:0000313" key="3">
    <source>
        <dbReference type="Proteomes" id="UP001500575"/>
    </source>
</evidence>
<feature type="transmembrane region" description="Helical" evidence="1">
    <location>
        <begin position="126"/>
        <end position="147"/>
    </location>
</feature>
<keyword evidence="1" id="KW-0472">Membrane</keyword>
<evidence type="ECO:0008006" key="4">
    <source>
        <dbReference type="Google" id="ProtNLM"/>
    </source>
</evidence>
<dbReference type="RefSeq" id="WP_344302401.1">
    <property type="nucleotide sequence ID" value="NZ_BAAAQQ010000002.1"/>
</dbReference>
<sequence>MADVRRTYAAVMATGVLSAALAAVMSSRRLLDIEGFLVAGDGSTLGSGPATDLPLATTLSMVVLAAWGVLVVTRGRVRRGVAVLGAVAALGVLTTVAAGYRQLPDGAADELARVGARPEVSLSASYWLALALAVVSVGAAVAAVVLVPRWPAMGTRYDAPVGGSAGGVGVQGETDDDLALWKALDEGRDPTA</sequence>